<protein>
    <submittedName>
        <fullName evidence="5">GNAT family N-acetyltransferase</fullName>
    </submittedName>
</protein>
<name>A0A2D2AUS7_9CAUL</name>
<evidence type="ECO:0000256" key="2">
    <source>
        <dbReference type="ARBA" id="ARBA00022679"/>
    </source>
</evidence>
<accession>A0A2D2AUS7</accession>
<dbReference type="PANTHER" id="PTHR10545:SF29">
    <property type="entry name" value="GH14572P-RELATED"/>
    <property type="match status" value="1"/>
</dbReference>
<feature type="domain" description="N-acetyltransferase" evidence="4">
    <location>
        <begin position="4"/>
        <end position="159"/>
    </location>
</feature>
<dbReference type="EMBL" id="CP024201">
    <property type="protein sequence ID" value="ATQ41764.1"/>
    <property type="molecule type" value="Genomic_DNA"/>
</dbReference>
<sequence>MSQVTLRRAVAADAPAIFKFVMDLAIHHEHADEVETTLADIEREFFGPTPHAYCELAELDGELLGFTTWFYSFSSWTGRRGIYLEDLFVTDSARGTGAGRLLMADLARRCVAEKLPRIEWAVIPENEGGMAFYSKLGAAPQDHAIWRLDGEALTRLAAS</sequence>
<dbReference type="InterPro" id="IPR000182">
    <property type="entry name" value="GNAT_dom"/>
</dbReference>
<dbReference type="Gene3D" id="3.40.630.30">
    <property type="match status" value="1"/>
</dbReference>
<gene>
    <name evidence="5" type="ORF">CSW64_04735</name>
</gene>
<evidence type="ECO:0000256" key="1">
    <source>
        <dbReference type="ARBA" id="ARBA00008694"/>
    </source>
</evidence>
<dbReference type="Proteomes" id="UP000228945">
    <property type="component" value="Chromosome"/>
</dbReference>
<dbReference type="PANTHER" id="PTHR10545">
    <property type="entry name" value="DIAMINE N-ACETYLTRANSFERASE"/>
    <property type="match status" value="1"/>
</dbReference>
<evidence type="ECO:0000259" key="4">
    <source>
        <dbReference type="PROSITE" id="PS51186"/>
    </source>
</evidence>
<dbReference type="SUPFAM" id="SSF55729">
    <property type="entry name" value="Acyl-CoA N-acyltransferases (Nat)"/>
    <property type="match status" value="1"/>
</dbReference>
<organism evidence="5 6">
    <name type="scientific">Caulobacter mirabilis</name>
    <dbReference type="NCBI Taxonomy" id="69666"/>
    <lineage>
        <taxon>Bacteria</taxon>
        <taxon>Pseudomonadati</taxon>
        <taxon>Pseudomonadota</taxon>
        <taxon>Alphaproteobacteria</taxon>
        <taxon>Caulobacterales</taxon>
        <taxon>Caulobacteraceae</taxon>
        <taxon>Caulobacter</taxon>
    </lineage>
</organism>
<keyword evidence="6" id="KW-1185">Reference proteome</keyword>
<comment type="similarity">
    <text evidence="1">Belongs to the acetyltransferase family.</text>
</comment>
<dbReference type="InterPro" id="IPR051016">
    <property type="entry name" value="Diverse_Substrate_AcTransf"/>
</dbReference>
<dbReference type="OrthoDB" id="9805924at2"/>
<dbReference type="RefSeq" id="WP_099621021.1">
    <property type="nucleotide sequence ID" value="NZ_CP024201.1"/>
</dbReference>
<keyword evidence="3" id="KW-0012">Acyltransferase</keyword>
<dbReference type="FunFam" id="3.40.630.30:FF:000064">
    <property type="entry name" value="GNAT family acetyltransferase"/>
    <property type="match status" value="1"/>
</dbReference>
<dbReference type="GO" id="GO:0008080">
    <property type="term" value="F:N-acetyltransferase activity"/>
    <property type="evidence" value="ECO:0007669"/>
    <property type="project" value="TreeGrafter"/>
</dbReference>
<dbReference type="CDD" id="cd04301">
    <property type="entry name" value="NAT_SF"/>
    <property type="match status" value="1"/>
</dbReference>
<dbReference type="InterPro" id="IPR016181">
    <property type="entry name" value="Acyl_CoA_acyltransferase"/>
</dbReference>
<reference evidence="5 6" key="1">
    <citation type="submission" date="2017-10" db="EMBL/GenBank/DDBJ databases">
        <title>Genome sequence of Caulobacter mirabilis FWC38.</title>
        <authorList>
            <person name="Fiebig A."/>
            <person name="Crosson S."/>
        </authorList>
    </citation>
    <scope>NUCLEOTIDE SEQUENCE [LARGE SCALE GENOMIC DNA]</scope>
    <source>
        <strain evidence="5 6">FWC 38</strain>
    </source>
</reference>
<keyword evidence="2 5" id="KW-0808">Transferase</keyword>
<evidence type="ECO:0000313" key="5">
    <source>
        <dbReference type="EMBL" id="ATQ41764.1"/>
    </source>
</evidence>
<dbReference type="KEGG" id="cmb:CSW64_04735"/>
<dbReference type="AlphaFoldDB" id="A0A2D2AUS7"/>
<dbReference type="Pfam" id="PF00583">
    <property type="entry name" value="Acetyltransf_1"/>
    <property type="match status" value="1"/>
</dbReference>
<proteinExistence type="inferred from homology"/>
<evidence type="ECO:0000313" key="6">
    <source>
        <dbReference type="Proteomes" id="UP000228945"/>
    </source>
</evidence>
<dbReference type="PROSITE" id="PS51186">
    <property type="entry name" value="GNAT"/>
    <property type="match status" value="1"/>
</dbReference>
<evidence type="ECO:0000256" key="3">
    <source>
        <dbReference type="ARBA" id="ARBA00023315"/>
    </source>
</evidence>